<comment type="caution">
    <text evidence="8">The sequence shown here is derived from an EMBL/GenBank/DDBJ whole genome shotgun (WGS) entry which is preliminary data.</text>
</comment>
<feature type="transmembrane region" description="Helical" evidence="6">
    <location>
        <begin position="169"/>
        <end position="195"/>
    </location>
</feature>
<feature type="transmembrane region" description="Helical" evidence="6">
    <location>
        <begin position="215"/>
        <end position="232"/>
    </location>
</feature>
<evidence type="ECO:0000256" key="6">
    <source>
        <dbReference type="SAM" id="Phobius"/>
    </source>
</evidence>
<comment type="subcellular location">
    <subcellularLocation>
        <location evidence="1">Membrane</location>
        <topology evidence="1">Multi-pass membrane protein</topology>
    </subcellularLocation>
</comment>
<feature type="transmembrane region" description="Helical" evidence="6">
    <location>
        <begin position="403"/>
        <end position="427"/>
    </location>
</feature>
<organism evidence="8 9">
    <name type="scientific">Batillaria attramentaria</name>
    <dbReference type="NCBI Taxonomy" id="370345"/>
    <lineage>
        <taxon>Eukaryota</taxon>
        <taxon>Metazoa</taxon>
        <taxon>Spiralia</taxon>
        <taxon>Lophotrochozoa</taxon>
        <taxon>Mollusca</taxon>
        <taxon>Gastropoda</taxon>
        <taxon>Caenogastropoda</taxon>
        <taxon>Sorbeoconcha</taxon>
        <taxon>Cerithioidea</taxon>
        <taxon>Batillariidae</taxon>
        <taxon>Batillaria</taxon>
    </lineage>
</organism>
<keyword evidence="3 6" id="KW-1133">Transmembrane helix</keyword>
<feature type="transmembrane region" description="Helical" evidence="6">
    <location>
        <begin position="239"/>
        <end position="263"/>
    </location>
</feature>
<evidence type="ECO:0000256" key="1">
    <source>
        <dbReference type="ARBA" id="ARBA00004141"/>
    </source>
</evidence>
<dbReference type="PROSITE" id="PS50850">
    <property type="entry name" value="MFS"/>
    <property type="match status" value="1"/>
</dbReference>
<dbReference type="PROSITE" id="PS00216">
    <property type="entry name" value="SUGAR_TRANSPORT_1"/>
    <property type="match status" value="1"/>
</dbReference>
<dbReference type="InterPro" id="IPR005829">
    <property type="entry name" value="Sugar_transporter_CS"/>
</dbReference>
<feature type="domain" description="Major facilitator superfamily (MFS) profile" evidence="7">
    <location>
        <begin position="26"/>
        <end position="582"/>
    </location>
</feature>
<feature type="transmembrane region" description="Helical" evidence="6">
    <location>
        <begin position="493"/>
        <end position="518"/>
    </location>
</feature>
<dbReference type="InterPro" id="IPR020846">
    <property type="entry name" value="MFS_dom"/>
</dbReference>
<dbReference type="EMBL" id="JACVVK020000070">
    <property type="protein sequence ID" value="KAK7496002.1"/>
    <property type="molecule type" value="Genomic_DNA"/>
</dbReference>
<keyword evidence="4 6" id="KW-0472">Membrane</keyword>
<evidence type="ECO:0000256" key="2">
    <source>
        <dbReference type="ARBA" id="ARBA00022692"/>
    </source>
</evidence>
<proteinExistence type="predicted"/>
<feature type="transmembrane region" description="Helical" evidence="6">
    <location>
        <begin position="21"/>
        <end position="39"/>
    </location>
</feature>
<evidence type="ECO:0000259" key="7">
    <source>
        <dbReference type="PROSITE" id="PS50850"/>
    </source>
</evidence>
<accession>A0ABD0LA44</accession>
<dbReference type="Proteomes" id="UP001519460">
    <property type="component" value="Unassembled WGS sequence"/>
</dbReference>
<gene>
    <name evidence="8" type="ORF">BaRGS_00012703</name>
</gene>
<evidence type="ECO:0000256" key="4">
    <source>
        <dbReference type="ARBA" id="ARBA00023136"/>
    </source>
</evidence>
<name>A0ABD0LA44_9CAEN</name>
<keyword evidence="2 6" id="KW-0812">Transmembrane</keyword>
<dbReference type="GO" id="GO:0016020">
    <property type="term" value="C:membrane"/>
    <property type="evidence" value="ECO:0007669"/>
    <property type="project" value="UniProtKB-SubCell"/>
</dbReference>
<dbReference type="SUPFAM" id="SSF103473">
    <property type="entry name" value="MFS general substrate transporter"/>
    <property type="match status" value="1"/>
</dbReference>
<sequence length="609" mass="67283">MENSDIDPLLRELGSRGRYQVLQMILISVGGWGAAYQLFDNIFIGRDVPFRCAAPTNYSEVTVPDHLRDVIWNSSHVQYDQCHMIVTRPTAGIKRNDNTSDNLYSEHNSDCIFGYHYEWKKDASFVSDFGLVCDRYLLASLAQTMVVLGQGFGAFIMSIVSDRFGRKPVLLGCQLLMFASGVAIGLSPSFPFLAVFKVVAGFFQQATTLADFGEALYSGVVTGIATMGIELFPQEARSLNALLFNLLWAVGTCSMALISFLLRHQSWRVLQYTLSAASLATFLLQLWLVDESLRWLIANGRVNAALSVLKRASRANHKDLNTVLDKFHQYSQHRIKQAPLLPDGEGTSAGTSVRDKAETESDTDLPTDGDGQPVLATVDVKKDLESHRTQQLTILDIFRHKRLLLNTVFTLTGWFTVSFVFFTLILMSTSYAGDPYLNYFLAALMDVPPCLILYFLLDRLGRKRTVQLFFGLAGFGVLSSAICRAFTDNSTLAILATALSLVGVVGGSGAFAGVFFYTPEYFPTNLRSQAIGFSSTVGRVGGMIAPFMKNLALVVIWGPGVITGSLCVIVLLLYCLLPETKGRELPTEISDIELWYTPAGKRKKTEIRV</sequence>
<feature type="transmembrane region" description="Helical" evidence="6">
    <location>
        <begin position="136"/>
        <end position="157"/>
    </location>
</feature>
<dbReference type="InterPro" id="IPR036259">
    <property type="entry name" value="MFS_trans_sf"/>
</dbReference>
<reference evidence="8 9" key="1">
    <citation type="journal article" date="2023" name="Sci. Data">
        <title>Genome assembly of the Korean intertidal mud-creeper Batillaria attramentaria.</title>
        <authorList>
            <person name="Patra A.K."/>
            <person name="Ho P.T."/>
            <person name="Jun S."/>
            <person name="Lee S.J."/>
            <person name="Kim Y."/>
            <person name="Won Y.J."/>
        </authorList>
    </citation>
    <scope>NUCLEOTIDE SEQUENCE [LARGE SCALE GENOMIC DNA]</scope>
    <source>
        <strain evidence="8">Wonlab-2016</strain>
    </source>
</reference>
<keyword evidence="9" id="KW-1185">Reference proteome</keyword>
<dbReference type="InterPro" id="IPR011701">
    <property type="entry name" value="MFS"/>
</dbReference>
<feature type="transmembrane region" description="Helical" evidence="6">
    <location>
        <begin position="439"/>
        <end position="457"/>
    </location>
</feature>
<dbReference type="Gene3D" id="1.20.1250.20">
    <property type="entry name" value="MFS general substrate transporter like domains"/>
    <property type="match status" value="1"/>
</dbReference>
<dbReference type="Pfam" id="PF07690">
    <property type="entry name" value="MFS_1"/>
    <property type="match status" value="1"/>
</dbReference>
<evidence type="ECO:0000256" key="5">
    <source>
        <dbReference type="SAM" id="MobiDB-lite"/>
    </source>
</evidence>
<dbReference type="AlphaFoldDB" id="A0ABD0LA44"/>
<feature type="region of interest" description="Disordered" evidence="5">
    <location>
        <begin position="339"/>
        <end position="373"/>
    </location>
</feature>
<protein>
    <recommendedName>
        <fullName evidence="7">Major facilitator superfamily (MFS) profile domain-containing protein</fullName>
    </recommendedName>
</protein>
<evidence type="ECO:0000313" key="9">
    <source>
        <dbReference type="Proteomes" id="UP001519460"/>
    </source>
</evidence>
<feature type="transmembrane region" description="Helical" evidence="6">
    <location>
        <begin position="554"/>
        <end position="577"/>
    </location>
</feature>
<evidence type="ECO:0000256" key="3">
    <source>
        <dbReference type="ARBA" id="ARBA00022989"/>
    </source>
</evidence>
<evidence type="ECO:0000313" key="8">
    <source>
        <dbReference type="EMBL" id="KAK7496002.1"/>
    </source>
</evidence>
<dbReference type="PANTHER" id="PTHR24064">
    <property type="entry name" value="SOLUTE CARRIER FAMILY 22 MEMBER"/>
    <property type="match status" value="1"/>
</dbReference>